<keyword evidence="2 4" id="KW-0804">Transcription</keyword>
<comment type="function">
    <text evidence="4">DNA-dependent RNA polymerase (RNAP) catalyzes the transcription of DNA into RNA using the four ribonucleoside triphosphates as substrates.</text>
</comment>
<dbReference type="Gene3D" id="3.30.1360.10">
    <property type="entry name" value="RNA polymerase, RBP11-like subunit"/>
    <property type="match status" value="2"/>
</dbReference>
<dbReference type="Pfam" id="PF01193">
    <property type="entry name" value="RNA_pol_L"/>
    <property type="match status" value="1"/>
</dbReference>
<dbReference type="PANTHER" id="PTHR11800:SF2">
    <property type="entry name" value="DNA-DIRECTED RNA POLYMERASE II SUBUNIT RPB3"/>
    <property type="match status" value="1"/>
</dbReference>
<evidence type="ECO:0000259" key="5">
    <source>
        <dbReference type="SMART" id="SM00662"/>
    </source>
</evidence>
<comment type="subcellular location">
    <subcellularLocation>
        <location evidence="4">Cytoplasm</location>
    </subcellularLocation>
</comment>
<dbReference type="InterPro" id="IPR001514">
    <property type="entry name" value="DNA-dir_RNA_pol_30-40kDasu_CS"/>
</dbReference>
<dbReference type="GO" id="GO:0006351">
    <property type="term" value="P:DNA-templated transcription"/>
    <property type="evidence" value="ECO:0007669"/>
    <property type="project" value="UniProtKB-UniRule"/>
</dbReference>
<dbReference type="GO" id="GO:0046983">
    <property type="term" value="F:protein dimerization activity"/>
    <property type="evidence" value="ECO:0007669"/>
    <property type="project" value="InterPro"/>
</dbReference>
<dbReference type="GO" id="GO:0005737">
    <property type="term" value="C:cytoplasm"/>
    <property type="evidence" value="ECO:0007669"/>
    <property type="project" value="UniProtKB-SubCell"/>
</dbReference>
<organism evidence="6">
    <name type="scientific">uncultured marine thaumarchaeote SAT1000_10_G06</name>
    <dbReference type="NCBI Taxonomy" id="1456374"/>
    <lineage>
        <taxon>Archaea</taxon>
        <taxon>Nitrososphaerota</taxon>
        <taxon>environmental samples</taxon>
    </lineage>
</organism>
<dbReference type="GO" id="GO:0003899">
    <property type="term" value="F:DNA-directed RNA polymerase activity"/>
    <property type="evidence" value="ECO:0007669"/>
    <property type="project" value="UniProtKB-UniRule"/>
</dbReference>
<dbReference type="GO" id="GO:0003677">
    <property type="term" value="F:DNA binding"/>
    <property type="evidence" value="ECO:0007669"/>
    <property type="project" value="UniProtKB-UniRule"/>
</dbReference>
<dbReference type="SUPFAM" id="SSF56553">
    <property type="entry name" value="Insert subdomain of RNA polymerase alpha subunit"/>
    <property type="match status" value="1"/>
</dbReference>
<dbReference type="InterPro" id="IPR011262">
    <property type="entry name" value="DNA-dir_RNA_pol_insert"/>
</dbReference>
<comment type="catalytic activity">
    <reaction evidence="4">
        <text>RNA(n) + a ribonucleoside 5'-triphosphate = RNA(n+1) + diphosphate</text>
        <dbReference type="Rhea" id="RHEA:21248"/>
        <dbReference type="Rhea" id="RHEA-COMP:14527"/>
        <dbReference type="Rhea" id="RHEA-COMP:17342"/>
        <dbReference type="ChEBI" id="CHEBI:33019"/>
        <dbReference type="ChEBI" id="CHEBI:61557"/>
        <dbReference type="ChEBI" id="CHEBI:140395"/>
        <dbReference type="EC" id="2.7.7.6"/>
    </reaction>
</comment>
<reference evidence="6" key="1">
    <citation type="journal article" date="2014" name="Genome Biol. Evol.">
        <title>Pangenome evidence for extensive interdomain horizontal transfer affecting lineage core and shell genes in uncultured planktonic thaumarchaeota and euryarchaeota.</title>
        <authorList>
            <person name="Deschamps P."/>
            <person name="Zivanovic Y."/>
            <person name="Moreira D."/>
            <person name="Rodriguez-Valera F."/>
            <person name="Lopez-Garcia P."/>
        </authorList>
    </citation>
    <scope>NUCLEOTIDE SEQUENCE</scope>
</reference>
<evidence type="ECO:0000313" key="6">
    <source>
        <dbReference type="EMBL" id="AIF22760.1"/>
    </source>
</evidence>
<dbReference type="PROSITE" id="PS00446">
    <property type="entry name" value="RNA_POL_D_30KD"/>
    <property type="match status" value="1"/>
</dbReference>
<evidence type="ECO:0000256" key="2">
    <source>
        <dbReference type="ARBA" id="ARBA00023163"/>
    </source>
</evidence>
<comment type="caution">
    <text evidence="4">Lacks conserved residue(s) required for the propagation of feature annotation.</text>
</comment>
<dbReference type="EMBL" id="KF901216">
    <property type="protein sequence ID" value="AIF22760.1"/>
    <property type="molecule type" value="Genomic_DNA"/>
</dbReference>
<dbReference type="AlphaFoldDB" id="A0A075I4G9"/>
<dbReference type="SUPFAM" id="SSF55257">
    <property type="entry name" value="RBP11-like subunits of RNA polymerase"/>
    <property type="match status" value="1"/>
</dbReference>
<evidence type="ECO:0000256" key="4">
    <source>
        <dbReference type="HAMAP-Rule" id="MF_00320"/>
    </source>
</evidence>
<proteinExistence type="inferred from homology"/>
<dbReference type="InterPro" id="IPR036603">
    <property type="entry name" value="RBP11-like"/>
</dbReference>
<feature type="domain" description="DNA-directed RNA polymerase RpoA/D/Rpb3-type" evidence="5">
    <location>
        <begin position="22"/>
        <end position="215"/>
    </location>
</feature>
<gene>
    <name evidence="4 6" type="primary">rpoD</name>
    <name evidence="4" type="synonym">rpo3</name>
</gene>
<dbReference type="HAMAP" id="MF_00320">
    <property type="entry name" value="RNApol_arch_Rpo3"/>
    <property type="match status" value="1"/>
</dbReference>
<keyword evidence="4 6" id="KW-0548">Nucleotidyltransferase</keyword>
<keyword evidence="1 4" id="KW-0240">DNA-directed RNA polymerase</keyword>
<accession>A0A075I4G9</accession>
<evidence type="ECO:0000256" key="3">
    <source>
        <dbReference type="ARBA" id="ARBA00025804"/>
    </source>
</evidence>
<dbReference type="InterPro" id="IPR050518">
    <property type="entry name" value="Rpo3/RPB3_RNA_Pol_subunit"/>
</dbReference>
<comment type="subunit">
    <text evidence="4">Part of the RNA polymerase complex.</text>
</comment>
<protein>
    <recommendedName>
        <fullName evidence="4">DNA-directed RNA polymerase subunit Rpo3</fullName>
        <ecNumber evidence="4">2.7.7.6</ecNumber>
    </recommendedName>
    <alternativeName>
        <fullName evidence="4">DNA-directed RNA polymerase subunit D</fullName>
    </alternativeName>
</protein>
<dbReference type="InterPro" id="IPR011263">
    <property type="entry name" value="DNA-dir_RNA_pol_RpoA/D/Rpb3"/>
</dbReference>
<keyword evidence="4" id="KW-0963">Cytoplasm</keyword>
<sequence>MHFDDFQQDLSSLDVISKDSEKIAIKLKGVPLQYANALRRVCLNGVPVFAIDTVDIIQNTSVLPDEGLAHRLGLIPLKTDLKRFNEPSKCDCQSESGCSNCKVLLVLDSGEAEESRSVLSSELSSEDETVKPTSDKIPIVQLAPGQQIKIECYARLGRGTEHAKWNSSNLATLTDTNKDDEKILTVESTGALNPEQIVLEGVEEVSRRVVEFKDMINNLES</sequence>
<name>A0A075I4G9_9ARCH</name>
<dbReference type="InterPro" id="IPR022842">
    <property type="entry name" value="RNAP_Rpo3/Rpb3/RPAC1"/>
</dbReference>
<dbReference type="PANTHER" id="PTHR11800">
    <property type="entry name" value="DNA-DIRECTED RNA POLYMERASE"/>
    <property type="match status" value="1"/>
</dbReference>
<comment type="similarity">
    <text evidence="3 4">Belongs to the archaeal Rpo3/eukaryotic RPB3 RNA polymerase subunit family.</text>
</comment>
<dbReference type="EC" id="2.7.7.6" evidence="4"/>
<dbReference type="GO" id="GO:0000428">
    <property type="term" value="C:DNA-directed RNA polymerase complex"/>
    <property type="evidence" value="ECO:0007669"/>
    <property type="project" value="UniProtKB-KW"/>
</dbReference>
<evidence type="ECO:0000256" key="1">
    <source>
        <dbReference type="ARBA" id="ARBA00022478"/>
    </source>
</evidence>
<dbReference type="Pfam" id="PF01000">
    <property type="entry name" value="RNA_pol_A_bac"/>
    <property type="match status" value="1"/>
</dbReference>
<dbReference type="SMART" id="SM00662">
    <property type="entry name" value="RPOLD"/>
    <property type="match status" value="1"/>
</dbReference>
<dbReference type="NCBIfam" id="NF001988">
    <property type="entry name" value="PRK00783.1"/>
    <property type="match status" value="1"/>
</dbReference>
<dbReference type="InterPro" id="IPR036643">
    <property type="entry name" value="RNApol_insert_sf"/>
</dbReference>
<dbReference type="Gene3D" id="2.170.120.12">
    <property type="entry name" value="DNA-directed RNA polymerase, insert domain"/>
    <property type="match status" value="1"/>
</dbReference>
<keyword evidence="4 6" id="KW-0808">Transferase</keyword>